<dbReference type="RefSeq" id="WP_008669040.1">
    <property type="nucleotide sequence ID" value="NZ_JNHM01000028.1"/>
</dbReference>
<reference evidence="2 3" key="1">
    <citation type="submission" date="2014-04" db="EMBL/GenBank/DDBJ databases">
        <authorList>
            <person name="Sears C."/>
            <person name="Carroll K."/>
            <person name="Sack B.R."/>
            <person name="Qadri F."/>
            <person name="Myers L.L."/>
            <person name="Chung G.-T."/>
            <person name="Escheverria P."/>
            <person name="Fraser C.M."/>
            <person name="Sadzewicz L."/>
            <person name="Shefchek K.A."/>
            <person name="Tallon L."/>
            <person name="Das S.P."/>
            <person name="Daugherty S."/>
            <person name="Mongodin E.F."/>
        </authorList>
    </citation>
    <scope>NUCLEOTIDE SEQUENCE [LARGE SCALE GENOMIC DNA]</scope>
    <source>
        <strain evidence="2 3">3975 RP4</strain>
    </source>
</reference>
<sequence length="151" mass="17404">MDYHIIKISRNKKQYLDLLLLGDEQETMIDRYLERGDLFVLEDNGIKAVGVVTKEGPEICELKNIAVTPIAQRQGYGRKLINYLINHYSKEYTQMIVGTGDVPGVLAFYKSCGFEYSHCIKGFFTENYDHPIIDNGILLKDMIYLKRKIGF</sequence>
<proteinExistence type="predicted"/>
<comment type="caution">
    <text evidence="2">The sequence shown here is derived from an EMBL/GenBank/DDBJ whole genome shotgun (WGS) entry which is preliminary data.</text>
</comment>
<dbReference type="Proteomes" id="UP000027661">
    <property type="component" value="Unassembled WGS sequence"/>
</dbReference>
<dbReference type="GO" id="GO:0016747">
    <property type="term" value="F:acyltransferase activity, transferring groups other than amino-acyl groups"/>
    <property type="evidence" value="ECO:0007669"/>
    <property type="project" value="InterPro"/>
</dbReference>
<dbReference type="Pfam" id="PF13508">
    <property type="entry name" value="Acetyltransf_7"/>
    <property type="match status" value="1"/>
</dbReference>
<dbReference type="EMBL" id="JNHM01000028">
    <property type="protein sequence ID" value="KDS53662.1"/>
    <property type="molecule type" value="Genomic_DNA"/>
</dbReference>
<dbReference type="CDD" id="cd04301">
    <property type="entry name" value="NAT_SF"/>
    <property type="match status" value="1"/>
</dbReference>
<protein>
    <submittedName>
        <fullName evidence="2">Acetyltransferase family protein</fullName>
    </submittedName>
</protein>
<keyword evidence="2" id="KW-0808">Transferase</keyword>
<dbReference type="SUPFAM" id="SSF55729">
    <property type="entry name" value="Acyl-CoA N-acyltransferases (Nat)"/>
    <property type="match status" value="1"/>
</dbReference>
<accession>A0A069SPR5</accession>
<organism evidence="2 3">
    <name type="scientific">Phocaeicola vulgatus str. 3975 RP4</name>
    <dbReference type="NCBI Taxonomy" id="1339352"/>
    <lineage>
        <taxon>Bacteria</taxon>
        <taxon>Pseudomonadati</taxon>
        <taxon>Bacteroidota</taxon>
        <taxon>Bacteroidia</taxon>
        <taxon>Bacteroidales</taxon>
        <taxon>Bacteroidaceae</taxon>
        <taxon>Phocaeicola</taxon>
    </lineage>
</organism>
<name>A0A069SPR5_PHOVU</name>
<dbReference type="InterPro" id="IPR000182">
    <property type="entry name" value="GNAT_dom"/>
</dbReference>
<dbReference type="PROSITE" id="PS51186">
    <property type="entry name" value="GNAT"/>
    <property type="match status" value="1"/>
</dbReference>
<feature type="domain" description="N-acetyltransferase" evidence="1">
    <location>
        <begin position="1"/>
        <end position="150"/>
    </location>
</feature>
<evidence type="ECO:0000259" key="1">
    <source>
        <dbReference type="PROSITE" id="PS51186"/>
    </source>
</evidence>
<dbReference type="Gene3D" id="3.40.630.30">
    <property type="match status" value="1"/>
</dbReference>
<dbReference type="AlphaFoldDB" id="A0A069SPR5"/>
<dbReference type="PATRIC" id="fig|1339352.3.peg.2004"/>
<dbReference type="InterPro" id="IPR016181">
    <property type="entry name" value="Acyl_CoA_acyltransferase"/>
</dbReference>
<evidence type="ECO:0000313" key="2">
    <source>
        <dbReference type="EMBL" id="KDS53662.1"/>
    </source>
</evidence>
<evidence type="ECO:0000313" key="3">
    <source>
        <dbReference type="Proteomes" id="UP000027661"/>
    </source>
</evidence>
<gene>
    <name evidence="2" type="ORF">M099_2077</name>
</gene>